<organism evidence="3 4">
    <name type="scientific">Pichia kudriavzevii</name>
    <name type="common">Yeast</name>
    <name type="synonym">Issatchenkia orientalis</name>
    <dbReference type="NCBI Taxonomy" id="4909"/>
    <lineage>
        <taxon>Eukaryota</taxon>
        <taxon>Fungi</taxon>
        <taxon>Dikarya</taxon>
        <taxon>Ascomycota</taxon>
        <taxon>Saccharomycotina</taxon>
        <taxon>Pichiomycetes</taxon>
        <taxon>Pichiales</taxon>
        <taxon>Pichiaceae</taxon>
        <taxon>Pichia</taxon>
    </lineage>
</organism>
<dbReference type="VEuPathDB" id="FungiDB:C5L36_0C08390"/>
<dbReference type="GO" id="GO:0045159">
    <property type="term" value="F:myosin II binding"/>
    <property type="evidence" value="ECO:0007669"/>
    <property type="project" value="TreeGrafter"/>
</dbReference>
<dbReference type="eggNOG" id="KOG1983">
    <property type="taxonomic scope" value="Eukaryota"/>
</dbReference>
<comment type="caution">
    <text evidence="3">The sequence shown here is derived from an EMBL/GenBank/DDBJ whole genome shotgun (WGS) entry which is preliminary data.</text>
</comment>
<dbReference type="Pfam" id="PF08596">
    <property type="entry name" value="Lgl_C"/>
    <property type="match status" value="1"/>
</dbReference>
<feature type="region of interest" description="Disordered" evidence="1">
    <location>
        <begin position="16"/>
        <end position="40"/>
    </location>
</feature>
<dbReference type="GO" id="GO:0005886">
    <property type="term" value="C:plasma membrane"/>
    <property type="evidence" value="ECO:0007669"/>
    <property type="project" value="TreeGrafter"/>
</dbReference>
<dbReference type="AlphaFoldDB" id="A0A099NVK0"/>
<dbReference type="InterPro" id="IPR013905">
    <property type="entry name" value="Lgl_C_dom"/>
</dbReference>
<dbReference type="SUPFAM" id="SSF50978">
    <property type="entry name" value="WD40 repeat-like"/>
    <property type="match status" value="1"/>
</dbReference>
<dbReference type="eggNOG" id="KOG4779">
    <property type="taxonomic scope" value="Eukaryota"/>
</dbReference>
<evidence type="ECO:0000259" key="2">
    <source>
        <dbReference type="Pfam" id="PF08596"/>
    </source>
</evidence>
<gene>
    <name evidence="3" type="ORF">JL09_g4196</name>
</gene>
<dbReference type="GO" id="GO:0006893">
    <property type="term" value="P:Golgi to plasma membrane transport"/>
    <property type="evidence" value="ECO:0007669"/>
    <property type="project" value="TreeGrafter"/>
</dbReference>
<evidence type="ECO:0000256" key="1">
    <source>
        <dbReference type="SAM" id="MobiDB-lite"/>
    </source>
</evidence>
<evidence type="ECO:0000313" key="3">
    <source>
        <dbReference type="EMBL" id="KGK36660.1"/>
    </source>
</evidence>
<dbReference type="PANTHER" id="PTHR10241">
    <property type="entry name" value="LETHAL 2 GIANT LARVAE PROTEIN"/>
    <property type="match status" value="1"/>
</dbReference>
<feature type="compositionally biased region" description="Polar residues" evidence="1">
    <location>
        <begin position="88"/>
        <end position="106"/>
    </location>
</feature>
<dbReference type="Pfam" id="PF08571">
    <property type="entry name" value="Yos1"/>
    <property type="match status" value="1"/>
</dbReference>
<sequence>MFNKTPEINVNIKDLKVTSPFRRKKRDTGSESPNASFVSSEFQMDASPSFLEPSSIPLNKINPLKTIKKITGKKSDEVDTRDLHPASPNLNFGSDSQKMPSYSRSGLKPSNFSSVFKSTENLSAGLEDMPFGIYELQKYGIVGNIHTLAFDPLQSLMAVITEFNQVYIFGQSRVQVTFPLESISPIRSLRFIKGIYLIAVDSTSTIYVISLLRKKVIHKCIAKVPITAFACDYSLEFVYVGLKNGMVRAFNIESGMDTVLSLREQQTTVFRGEPNVEVTALNIHPRDVGTLLISYPKATVIYNLVDNTILNTLVYKIPETAPGGENSMYEYTKDGFYYPKTIHNLWHPNGLHCLTVYSDNSIVFWDAKTGQKILARTLFDVEVDEPTGKHQKISKNRMTKIKTIRWIADKDPEKTSLLILGGDGYPADGYHQLVRMDFGKMLSYSITSYKQMAQYYAQPKEQRIFALHSKADILNFIPLGEASPYFDGCHGVGLVAVIMGDGSLKFLSYPQGQMSLHAKYFPSSISWLNPKITCSSSSYVDRRLLNTITVIKNPNEMPESILKGGIPCRPKFKADVGSLIITGHENGFIRLWDSSEGQLDSSRIFEIDIAEILQKDDDGVTVENVSFAPEALEIVCCLRNGDVLLFAYQVNKKYQPKSDSLALGVNSLKLADSGRALIDISDRTSTAVKRGFLPKLLIKPLQNGSVTAICASNLGLVAIGYESGRFLIIDRHSGTVVHNEIMKDDGLGIPMRVTCITFGYGLHSGSVDTARILMYVGTSIGRLLTYEVSGLPGTFRTKYIEKIDSNDEAIDSIIVVNSQTGRPTIVTIEHTKRSFSNEKSFPYVITASKSDIRVVKNNSKIAHKSYGKGNVSKIGITGAKAPRMNSVAFCLVVVLGGSKILLCLTIPSLMEISNLRIPYRMDPVYARESYVLPLGDVFLRINQTEAALTNIMKLRKPVMSLETKQSDDTLFLKNITVPWRPEVNPMLKSTPSVTYSQLYTLLTNKEKPTRIGSEEGELSWEVSCYNPANYTYITTAKPIYYNPNALHQDALLMETPKRNTLKKRDNKDGGWLNSVSKKFSSSLENAQDNFDAYVGDLNDGFDQMVSDAKNDAIKGIIGTVLFFVNGIAVLSEDRFLARIGWSSKNTIHGNTQGMGTQYGYGDYNMQGNTNMENGDGIKSRLINLISATRTLLRIPLIIVNVLVILYELVLG</sequence>
<dbReference type="Proteomes" id="UP000029867">
    <property type="component" value="Unassembled WGS sequence"/>
</dbReference>
<reference evidence="4" key="1">
    <citation type="journal article" date="2014" name="Microb. Cell Fact.">
        <title>Exploiting Issatchenkia orientalis SD108 for succinic acid production.</title>
        <authorList>
            <person name="Xiao H."/>
            <person name="Shao Z."/>
            <person name="Jiang Y."/>
            <person name="Dole S."/>
            <person name="Zhao H."/>
        </authorList>
    </citation>
    <scope>NUCLEOTIDE SEQUENCE [LARGE SCALE GENOMIC DNA]</scope>
    <source>
        <strain evidence="4">SD108</strain>
    </source>
</reference>
<dbReference type="VEuPathDB" id="FungiDB:C5L36_0C08400"/>
<dbReference type="Gene3D" id="2.130.10.10">
    <property type="entry name" value="YVTN repeat-like/Quinoprotein amine dehydrogenase"/>
    <property type="match status" value="2"/>
</dbReference>
<dbReference type="GO" id="GO:0005737">
    <property type="term" value="C:cytoplasm"/>
    <property type="evidence" value="ECO:0007669"/>
    <property type="project" value="TreeGrafter"/>
</dbReference>
<dbReference type="InterPro" id="IPR015943">
    <property type="entry name" value="WD40/YVTN_repeat-like_dom_sf"/>
</dbReference>
<name>A0A099NVK0_PICKU</name>
<evidence type="ECO:0000313" key="4">
    <source>
        <dbReference type="Proteomes" id="UP000029867"/>
    </source>
</evidence>
<dbReference type="GO" id="GO:0005096">
    <property type="term" value="F:GTPase activator activity"/>
    <property type="evidence" value="ECO:0007669"/>
    <property type="project" value="TreeGrafter"/>
</dbReference>
<dbReference type="PANTHER" id="PTHR10241:SF25">
    <property type="entry name" value="TOMOSYN, ISOFORM C"/>
    <property type="match status" value="1"/>
</dbReference>
<feature type="compositionally biased region" description="Basic and acidic residues" evidence="1">
    <location>
        <begin position="73"/>
        <end position="84"/>
    </location>
</feature>
<proteinExistence type="predicted"/>
<dbReference type="InterPro" id="IPR013880">
    <property type="entry name" value="Yos1"/>
</dbReference>
<dbReference type="GO" id="GO:0006887">
    <property type="term" value="P:exocytosis"/>
    <property type="evidence" value="ECO:0007669"/>
    <property type="project" value="TreeGrafter"/>
</dbReference>
<dbReference type="HOGENOM" id="CLU_006030_0_0_1"/>
<accession>A0A099NVK0</accession>
<dbReference type="GO" id="GO:0019905">
    <property type="term" value="F:syntaxin binding"/>
    <property type="evidence" value="ECO:0007669"/>
    <property type="project" value="TreeGrafter"/>
</dbReference>
<feature type="domain" description="Lethal giant larvae (Lgl)-like C-terminal" evidence="2">
    <location>
        <begin position="620"/>
        <end position="1007"/>
    </location>
</feature>
<protein>
    <recommendedName>
        <fullName evidence="2">Lethal giant larvae (Lgl)-like C-terminal domain-containing protein</fullName>
    </recommendedName>
</protein>
<feature type="region of interest" description="Disordered" evidence="1">
    <location>
        <begin position="72"/>
        <end position="106"/>
    </location>
</feature>
<feature type="compositionally biased region" description="Polar residues" evidence="1">
    <location>
        <begin position="30"/>
        <end position="40"/>
    </location>
</feature>
<dbReference type="InterPro" id="IPR036322">
    <property type="entry name" value="WD40_repeat_dom_sf"/>
</dbReference>
<dbReference type="EMBL" id="JQFK01000059">
    <property type="protein sequence ID" value="KGK36660.1"/>
    <property type="molecule type" value="Genomic_DNA"/>
</dbReference>